<gene>
    <name evidence="2" type="ORF">ERUC_LOCUS36944</name>
</gene>
<sequence>MKENNYYHVDKKSRLEAEQDNMLQQYNKHQEPTEQDPQMQAWTRQQRQFLQSMSSSQRPPLPQPHQQLQLRRRLLQQQIPRNVRTYEASVCSPKLMMFLYHITQRPADNCITFWRKFVAEYFSPRAKQRLCFSQYKGAGNMLGTLPQGIWKCTLCGTKSGKGVEATYDVLARLFETKFASGGIIDELLYLNDPHEYIFSNGMMVLEYRKAVQTTVYEQCRVVREGHLRVTFSQDFKILGWEFCARRHEELLVRRLIAPQVNQLLQVAQKCQSTISESGPEGVSKQDLQTNSNMVLGAGKQLENSMGLESLTHLGYPKKYVRALQTYEVVKSMKDLMDFTYKHKIGPIEGRKWLSEQTATKRLQRQTMQEMMQELENSRAMNRSPQAQMAFNPGNNNYPHQMSGRGAVNGSAPQAAAALTNDQSLLMWLEDINNTYLKTGKLEVFTSESPSPYLSQQWQNLATGSSPQMQHRSMYGTPNTLQQNHPHHLQPPHSQGNYQAQQVLDQMFEEMYGNPSVQQQQAFLGQNGSNSNAERNPTGYTSNISGGVQVPSRNNNNPHFSEDATEVRDGFSEDNFSTDQ</sequence>
<feature type="region of interest" description="Disordered" evidence="1">
    <location>
        <begin position="1"/>
        <end position="66"/>
    </location>
</feature>
<protein>
    <submittedName>
        <fullName evidence="2">Uncharacterized protein</fullName>
    </submittedName>
</protein>
<feature type="compositionally biased region" description="Basic and acidic residues" evidence="1">
    <location>
        <begin position="559"/>
        <end position="570"/>
    </location>
</feature>
<comment type="caution">
    <text evidence="2">The sequence shown here is derived from an EMBL/GenBank/DDBJ whole genome shotgun (WGS) entry which is preliminary data.</text>
</comment>
<feature type="compositionally biased region" description="Basic and acidic residues" evidence="1">
    <location>
        <begin position="1"/>
        <end position="17"/>
    </location>
</feature>
<evidence type="ECO:0000256" key="1">
    <source>
        <dbReference type="SAM" id="MobiDB-lite"/>
    </source>
</evidence>
<organism evidence="2 3">
    <name type="scientific">Eruca vesicaria subsp. sativa</name>
    <name type="common">Garden rocket</name>
    <name type="synonym">Eruca sativa</name>
    <dbReference type="NCBI Taxonomy" id="29727"/>
    <lineage>
        <taxon>Eukaryota</taxon>
        <taxon>Viridiplantae</taxon>
        <taxon>Streptophyta</taxon>
        <taxon>Embryophyta</taxon>
        <taxon>Tracheophyta</taxon>
        <taxon>Spermatophyta</taxon>
        <taxon>Magnoliopsida</taxon>
        <taxon>eudicotyledons</taxon>
        <taxon>Gunneridae</taxon>
        <taxon>Pentapetalae</taxon>
        <taxon>rosids</taxon>
        <taxon>malvids</taxon>
        <taxon>Brassicales</taxon>
        <taxon>Brassicaceae</taxon>
        <taxon>Brassiceae</taxon>
        <taxon>Eruca</taxon>
    </lineage>
</organism>
<feature type="compositionally biased region" description="Polar residues" evidence="1">
    <location>
        <begin position="525"/>
        <end position="558"/>
    </location>
</feature>
<dbReference type="EMBL" id="CAKOAT010622932">
    <property type="protein sequence ID" value="CAH8384461.1"/>
    <property type="molecule type" value="Genomic_DNA"/>
</dbReference>
<dbReference type="PANTHER" id="PTHR10378">
    <property type="entry name" value="LIM DOMAIN-BINDING PROTEIN"/>
    <property type="match status" value="1"/>
</dbReference>
<reference evidence="2 3" key="1">
    <citation type="submission" date="2022-03" db="EMBL/GenBank/DDBJ databases">
        <authorList>
            <person name="Macdonald S."/>
            <person name="Ahmed S."/>
            <person name="Newling K."/>
        </authorList>
    </citation>
    <scope>NUCLEOTIDE SEQUENCE [LARGE SCALE GENOMIC DNA]</scope>
</reference>
<dbReference type="InterPro" id="IPR029005">
    <property type="entry name" value="LIM-bd/SEUSS"/>
</dbReference>
<feature type="compositionally biased region" description="Polar residues" evidence="1">
    <location>
        <begin position="35"/>
        <end position="49"/>
    </location>
</feature>
<evidence type="ECO:0000313" key="2">
    <source>
        <dbReference type="EMBL" id="CAH8384461.1"/>
    </source>
</evidence>
<feature type="region of interest" description="Disordered" evidence="1">
    <location>
        <begin position="461"/>
        <end position="496"/>
    </location>
</feature>
<dbReference type="AlphaFoldDB" id="A0ABC8LL81"/>
<feature type="compositionally biased region" description="Low complexity" evidence="1">
    <location>
        <begin position="50"/>
        <end position="66"/>
    </location>
</feature>
<feature type="region of interest" description="Disordered" evidence="1">
    <location>
        <begin position="525"/>
        <end position="579"/>
    </location>
</feature>
<proteinExistence type="predicted"/>
<accession>A0ABC8LL81</accession>
<feature type="compositionally biased region" description="Polar residues" evidence="1">
    <location>
        <begin position="461"/>
        <end position="480"/>
    </location>
</feature>
<name>A0ABC8LL81_ERUVS</name>
<dbReference type="Proteomes" id="UP001642260">
    <property type="component" value="Unassembled WGS sequence"/>
</dbReference>
<dbReference type="Pfam" id="PF01803">
    <property type="entry name" value="LIM_bind"/>
    <property type="match status" value="1"/>
</dbReference>
<keyword evidence="3" id="KW-1185">Reference proteome</keyword>
<evidence type="ECO:0000313" key="3">
    <source>
        <dbReference type="Proteomes" id="UP001642260"/>
    </source>
</evidence>